<dbReference type="EMBL" id="NEVL01000003">
    <property type="protein sequence ID" value="OZI35857.1"/>
    <property type="molecule type" value="Genomic_DNA"/>
</dbReference>
<dbReference type="OrthoDB" id="9177965at2"/>
<name>A0A261SFS0_9BORD</name>
<sequence length="347" mass="37408">MKQAWIAAALAVAITGIAHAQDLPKTQLKVVGGLSNLTAYSDYERPFWTKTIPEHSKGQVTAEIKGFNEMGLKGPELLRLMSQGVIEFGTATLAYFASDNPINEAIDLAGLAPDVKTARAVTDAFEPVYAKVYGDGANVKLLGISTYPAQVLFCNAQIKGLADVKGKKVRTSSRTTAEFVEALGGTSVTMAFGEVVPALQNKVVDCAITGSLSGYSAKWYEVSTHLYALPINWNQQIHAVNQKAWDKLDPKVRTFLQAEIKTLVDNIWEAAAKQTQEGYDCNTGAAACTQPVKGKMTLVQPTDADRELLKKVLNESVLPKWAARCSAQCVKDFNATVGPVVGLQAKK</sequence>
<dbReference type="InterPro" id="IPR038404">
    <property type="entry name" value="TRAP_DctP_sf"/>
</dbReference>
<evidence type="ECO:0000313" key="3">
    <source>
        <dbReference type="EMBL" id="OZI35857.1"/>
    </source>
</evidence>
<gene>
    <name evidence="3" type="ORF">CEG14_12460</name>
</gene>
<feature type="chain" id="PRO_5013192886" evidence="2">
    <location>
        <begin position="21"/>
        <end position="347"/>
    </location>
</feature>
<dbReference type="Proteomes" id="UP000217005">
    <property type="component" value="Unassembled WGS sequence"/>
</dbReference>
<dbReference type="InterPro" id="IPR018389">
    <property type="entry name" value="DctP_fam"/>
</dbReference>
<dbReference type="Pfam" id="PF03480">
    <property type="entry name" value="DctP"/>
    <property type="match status" value="1"/>
</dbReference>
<protein>
    <submittedName>
        <fullName evidence="3">Transporter</fullName>
    </submittedName>
</protein>
<feature type="signal peptide" evidence="2">
    <location>
        <begin position="1"/>
        <end position="20"/>
    </location>
</feature>
<accession>A0A261SFS0</accession>
<organism evidence="3 4">
    <name type="scientific">Bordetella genomosp. 1</name>
    <dbReference type="NCBI Taxonomy" id="1395607"/>
    <lineage>
        <taxon>Bacteria</taxon>
        <taxon>Pseudomonadati</taxon>
        <taxon>Pseudomonadota</taxon>
        <taxon>Betaproteobacteria</taxon>
        <taxon>Burkholderiales</taxon>
        <taxon>Alcaligenaceae</taxon>
        <taxon>Bordetella</taxon>
    </lineage>
</organism>
<dbReference type="PANTHER" id="PTHR33376">
    <property type="match status" value="1"/>
</dbReference>
<dbReference type="Gene3D" id="3.40.190.170">
    <property type="entry name" value="Bacterial extracellular solute-binding protein, family 7"/>
    <property type="match status" value="1"/>
</dbReference>
<proteinExistence type="predicted"/>
<dbReference type="AlphaFoldDB" id="A0A261SFS0"/>
<dbReference type="GO" id="GO:0055085">
    <property type="term" value="P:transmembrane transport"/>
    <property type="evidence" value="ECO:0007669"/>
    <property type="project" value="InterPro"/>
</dbReference>
<keyword evidence="1 2" id="KW-0732">Signal</keyword>
<dbReference type="SUPFAM" id="SSF53850">
    <property type="entry name" value="Periplasmic binding protein-like II"/>
    <property type="match status" value="1"/>
</dbReference>
<comment type="caution">
    <text evidence="3">The sequence shown here is derived from an EMBL/GenBank/DDBJ whole genome shotgun (WGS) entry which is preliminary data.</text>
</comment>
<evidence type="ECO:0000313" key="4">
    <source>
        <dbReference type="Proteomes" id="UP000217005"/>
    </source>
</evidence>
<dbReference type="PANTHER" id="PTHR33376:SF4">
    <property type="entry name" value="SIALIC ACID-BINDING PERIPLASMIC PROTEIN SIAP"/>
    <property type="match status" value="1"/>
</dbReference>
<evidence type="ECO:0000256" key="2">
    <source>
        <dbReference type="SAM" id="SignalP"/>
    </source>
</evidence>
<evidence type="ECO:0000256" key="1">
    <source>
        <dbReference type="ARBA" id="ARBA00022729"/>
    </source>
</evidence>
<dbReference type="RefSeq" id="WP_094826665.1">
    <property type="nucleotide sequence ID" value="NZ_NEVL01000003.1"/>
</dbReference>
<dbReference type="NCBIfam" id="NF037995">
    <property type="entry name" value="TRAP_S1"/>
    <property type="match status" value="1"/>
</dbReference>
<dbReference type="CDD" id="cd13602">
    <property type="entry name" value="PBP2_TRAP_BpDctp6_7"/>
    <property type="match status" value="1"/>
</dbReference>
<reference evidence="3 4" key="1">
    <citation type="submission" date="2017-05" db="EMBL/GenBank/DDBJ databases">
        <title>Complete and WGS of Bordetella genogroups.</title>
        <authorList>
            <person name="Spilker T."/>
            <person name="LiPuma J."/>
        </authorList>
    </citation>
    <scope>NUCLEOTIDE SEQUENCE [LARGE SCALE GENOMIC DNA]</scope>
    <source>
        <strain evidence="3 4">AU17610</strain>
    </source>
</reference>